<comment type="similarity">
    <text evidence="2">Belongs to the DsrE/TusD family.</text>
</comment>
<dbReference type="RefSeq" id="WP_166591428.1">
    <property type="nucleotide sequence ID" value="NZ_CP090311.1"/>
</dbReference>
<dbReference type="GO" id="GO:0097163">
    <property type="term" value="F:sulfur carrier activity"/>
    <property type="evidence" value="ECO:0007669"/>
    <property type="project" value="TreeGrafter"/>
</dbReference>
<gene>
    <name evidence="5" type="primary">tusD</name>
    <name evidence="5" type="ORF">H7995_06515</name>
</gene>
<keyword evidence="3" id="KW-0963">Cytoplasm</keyword>
<dbReference type="AlphaFoldDB" id="A0A7X1KWJ9"/>
<dbReference type="PANTHER" id="PTHR34874:SF3">
    <property type="entry name" value="SULFURTRANSFERASE TUSD"/>
    <property type="match status" value="1"/>
</dbReference>
<dbReference type="GO" id="GO:0016783">
    <property type="term" value="F:sulfurtransferase activity"/>
    <property type="evidence" value="ECO:0007669"/>
    <property type="project" value="InterPro"/>
</dbReference>
<dbReference type="FunFam" id="3.40.1260.10:FF:000001">
    <property type="entry name" value="Sulfurtransferase TusD"/>
    <property type="match status" value="1"/>
</dbReference>
<dbReference type="NCBIfam" id="TIGR03012">
    <property type="entry name" value="sulf_tusD_dsrE"/>
    <property type="match status" value="1"/>
</dbReference>
<organism evidence="5 6">
    <name type="scientific">Pseudomonas kielensis</name>
    <dbReference type="NCBI Taxonomy" id="2762577"/>
    <lineage>
        <taxon>Bacteria</taxon>
        <taxon>Pseudomonadati</taxon>
        <taxon>Pseudomonadota</taxon>
        <taxon>Gammaproteobacteria</taxon>
        <taxon>Pseudomonadales</taxon>
        <taxon>Pseudomonadaceae</taxon>
        <taxon>Pseudomonas</taxon>
    </lineage>
</organism>
<dbReference type="EC" id="2.8.1.-" evidence="5"/>
<dbReference type="Proteomes" id="UP000526003">
    <property type="component" value="Unassembled WGS sequence"/>
</dbReference>
<dbReference type="PANTHER" id="PTHR34874">
    <property type="entry name" value="PROTEIN YCHN"/>
    <property type="match status" value="1"/>
</dbReference>
<dbReference type="InterPro" id="IPR003787">
    <property type="entry name" value="Sulphur_relay_DsrE/F-like"/>
</dbReference>
<evidence type="ECO:0000256" key="4">
    <source>
        <dbReference type="ARBA" id="ARBA00022679"/>
    </source>
</evidence>
<evidence type="ECO:0000313" key="6">
    <source>
        <dbReference type="Proteomes" id="UP000526003"/>
    </source>
</evidence>
<dbReference type="EMBL" id="JACMYG010000005">
    <property type="protein sequence ID" value="MBC2689453.1"/>
    <property type="molecule type" value="Genomic_DNA"/>
</dbReference>
<comment type="subcellular location">
    <subcellularLocation>
        <location evidence="1">Cytoplasm</location>
    </subcellularLocation>
</comment>
<keyword evidence="6" id="KW-1185">Reference proteome</keyword>
<evidence type="ECO:0000256" key="2">
    <source>
        <dbReference type="ARBA" id="ARBA00007067"/>
    </source>
</evidence>
<sequence>MKFAIALFSAPHAPSSRRALLFAQAALAGGHQIVRLFFYQDGVYNASSSVVTPQDEQDVAQQWRTFVSEQQLDGVVCIAAALRRGVLDETEAKRYQRSAINVDAPWQLSGLGQLHDAVQDADRLICFGGP</sequence>
<dbReference type="GO" id="GO:0002143">
    <property type="term" value="P:tRNA wobble position uridine thiolation"/>
    <property type="evidence" value="ECO:0007669"/>
    <property type="project" value="TreeGrafter"/>
</dbReference>
<dbReference type="NCBIfam" id="NF001237">
    <property type="entry name" value="PRK00207.1"/>
    <property type="match status" value="1"/>
</dbReference>
<dbReference type="InterPro" id="IPR017463">
    <property type="entry name" value="Sulphur_relay_TusD/DsrE"/>
</dbReference>
<dbReference type="Pfam" id="PF02635">
    <property type="entry name" value="DsrE"/>
    <property type="match status" value="1"/>
</dbReference>
<accession>A0A7X1KWJ9</accession>
<dbReference type="InterPro" id="IPR027396">
    <property type="entry name" value="DsrEFH-like"/>
</dbReference>
<dbReference type="SUPFAM" id="SSF75169">
    <property type="entry name" value="DsrEFH-like"/>
    <property type="match status" value="1"/>
</dbReference>
<name>A0A7X1KWJ9_9PSED</name>
<protein>
    <submittedName>
        <fullName evidence="5">Sulfurtransferase complex subunit TusD</fullName>
        <ecNumber evidence="5">2.8.1.-</ecNumber>
    </submittedName>
</protein>
<keyword evidence="4 5" id="KW-0808">Transferase</keyword>
<evidence type="ECO:0000256" key="1">
    <source>
        <dbReference type="ARBA" id="ARBA00004496"/>
    </source>
</evidence>
<comment type="caution">
    <text evidence="5">The sequence shown here is derived from an EMBL/GenBank/DDBJ whole genome shotgun (WGS) entry which is preliminary data.</text>
</comment>
<evidence type="ECO:0000256" key="3">
    <source>
        <dbReference type="ARBA" id="ARBA00022490"/>
    </source>
</evidence>
<evidence type="ECO:0000313" key="5">
    <source>
        <dbReference type="EMBL" id="MBC2689453.1"/>
    </source>
</evidence>
<reference evidence="5 6" key="1">
    <citation type="submission" date="2020-08" db="EMBL/GenBank/DDBJ databases">
        <title>Pseudomonas sp. nov.</title>
        <authorList>
            <person name="Gieschler S."/>
            <person name="Fiedler G."/>
            <person name="Brinks E."/>
            <person name="Boehnlein C."/>
            <person name="Franz C.M.A.P."/>
            <person name="Kabisch J."/>
        </authorList>
    </citation>
    <scope>NUCLEOTIDE SEQUENCE [LARGE SCALE GENOMIC DNA]</scope>
    <source>
        <strain evidence="5 6">MBT-1</strain>
    </source>
</reference>
<dbReference type="Gene3D" id="3.40.1260.10">
    <property type="entry name" value="DsrEFH-like"/>
    <property type="match status" value="1"/>
</dbReference>
<dbReference type="GO" id="GO:1990228">
    <property type="term" value="C:sulfurtransferase complex"/>
    <property type="evidence" value="ECO:0007669"/>
    <property type="project" value="TreeGrafter"/>
</dbReference>
<proteinExistence type="inferred from homology"/>